<keyword evidence="4" id="KW-0325">Glycoprotein</keyword>
<dbReference type="GO" id="GO:0005975">
    <property type="term" value="P:carbohydrate metabolic process"/>
    <property type="evidence" value="ECO:0007669"/>
    <property type="project" value="InterPro"/>
</dbReference>
<evidence type="ECO:0000313" key="5">
    <source>
        <dbReference type="EMBL" id="VEL06968.1"/>
    </source>
</evidence>
<dbReference type="GO" id="GO:1904380">
    <property type="term" value="P:endoplasmic reticulum mannose trimming"/>
    <property type="evidence" value="ECO:0007669"/>
    <property type="project" value="InterPro"/>
</dbReference>
<dbReference type="InterPro" id="IPR012341">
    <property type="entry name" value="6hp_glycosidase-like_sf"/>
</dbReference>
<dbReference type="GO" id="GO:0004571">
    <property type="term" value="F:mannosyl-oligosaccharide 1,2-alpha-mannosidase activity"/>
    <property type="evidence" value="ECO:0007669"/>
    <property type="project" value="InterPro"/>
</dbReference>
<organism evidence="5 6">
    <name type="scientific">Protopolystoma xenopodis</name>
    <dbReference type="NCBI Taxonomy" id="117903"/>
    <lineage>
        <taxon>Eukaryota</taxon>
        <taxon>Metazoa</taxon>
        <taxon>Spiralia</taxon>
        <taxon>Lophotrochozoa</taxon>
        <taxon>Platyhelminthes</taxon>
        <taxon>Monogenea</taxon>
        <taxon>Polyopisthocotylea</taxon>
        <taxon>Polystomatidea</taxon>
        <taxon>Polystomatidae</taxon>
        <taxon>Protopolystoma</taxon>
    </lineage>
</organism>
<dbReference type="GO" id="GO:0005509">
    <property type="term" value="F:calcium ion binding"/>
    <property type="evidence" value="ECO:0007669"/>
    <property type="project" value="InterPro"/>
</dbReference>
<comment type="similarity">
    <text evidence="2">Belongs to the glycosyl hydrolase 47 family.</text>
</comment>
<comment type="caution">
    <text evidence="5">The sequence shown here is derived from an EMBL/GenBank/DDBJ whole genome shotgun (WGS) entry which is preliminary data.</text>
</comment>
<dbReference type="GO" id="GO:0016020">
    <property type="term" value="C:membrane"/>
    <property type="evidence" value="ECO:0007669"/>
    <property type="project" value="InterPro"/>
</dbReference>
<dbReference type="OrthoDB" id="8118055at2759"/>
<evidence type="ECO:0000256" key="4">
    <source>
        <dbReference type="ARBA" id="ARBA00023180"/>
    </source>
</evidence>
<evidence type="ECO:0000256" key="2">
    <source>
        <dbReference type="ARBA" id="ARBA00007658"/>
    </source>
</evidence>
<keyword evidence="6" id="KW-1185">Reference proteome</keyword>
<evidence type="ECO:0000313" key="6">
    <source>
        <dbReference type="Proteomes" id="UP000784294"/>
    </source>
</evidence>
<dbReference type="PANTHER" id="PTHR45679:SF6">
    <property type="entry name" value="ER DEGRADATION-ENHANCING ALPHA-MANNOSIDASE-LIKE PROTEIN 2"/>
    <property type="match status" value="1"/>
</dbReference>
<dbReference type="InterPro" id="IPR044674">
    <property type="entry name" value="EDEM1/2/3"/>
</dbReference>
<name>A0A3S5FBL6_9PLAT</name>
<dbReference type="AlphaFoldDB" id="A0A3S5FBL6"/>
<reference evidence="5" key="1">
    <citation type="submission" date="2018-11" db="EMBL/GenBank/DDBJ databases">
        <authorList>
            <consortium name="Pathogen Informatics"/>
        </authorList>
    </citation>
    <scope>NUCLEOTIDE SEQUENCE</scope>
</reference>
<protein>
    <recommendedName>
        <fullName evidence="7">Alpha-1,2-Mannosidase</fullName>
    </recommendedName>
</protein>
<dbReference type="Gene3D" id="1.50.10.10">
    <property type="match status" value="1"/>
</dbReference>
<proteinExistence type="inferred from homology"/>
<dbReference type="SUPFAM" id="SSF48225">
    <property type="entry name" value="Seven-hairpin glycosidases"/>
    <property type="match status" value="1"/>
</dbReference>
<dbReference type="EMBL" id="CAAALY010000739">
    <property type="protein sequence ID" value="VEL06968.1"/>
    <property type="molecule type" value="Genomic_DNA"/>
</dbReference>
<evidence type="ECO:0000256" key="3">
    <source>
        <dbReference type="ARBA" id="ARBA00022824"/>
    </source>
</evidence>
<accession>A0A3S5FBL6</accession>
<dbReference type="InterPro" id="IPR001382">
    <property type="entry name" value="Glyco_hydro_47"/>
</dbReference>
<dbReference type="PANTHER" id="PTHR45679">
    <property type="entry name" value="ER DEGRADATION-ENHANCING ALPHA-MANNOSIDASE-LIKE PROTEIN 2"/>
    <property type="match status" value="1"/>
</dbReference>
<gene>
    <name evidence="5" type="ORF">PXEA_LOCUS408</name>
</gene>
<keyword evidence="3" id="KW-0256">Endoplasmic reticulum</keyword>
<sequence>MFRHRLLRRDYRYEKAALRALRSLWMHRSALDLPGNHIDVNTGKWTASEASIGAGVDSYFEYLVKGSLLFRLPELDAMFREYKISIDRHLRYGDWHFLVNKDKGTVNMPVFQSLEAFWPSLLVLTGDIDSAMRHISTFHSIWKQYGFTPEMYNVPSRSVVPQRHSYPLRPGKLFECV</sequence>
<dbReference type="InterPro" id="IPR036026">
    <property type="entry name" value="Seven-hairpin_glycosidases"/>
</dbReference>
<dbReference type="Pfam" id="PF01532">
    <property type="entry name" value="Glyco_hydro_47"/>
    <property type="match status" value="1"/>
</dbReference>
<evidence type="ECO:0008006" key="7">
    <source>
        <dbReference type="Google" id="ProtNLM"/>
    </source>
</evidence>
<dbReference type="GO" id="GO:0044322">
    <property type="term" value="C:endoplasmic reticulum quality control compartment"/>
    <property type="evidence" value="ECO:0007669"/>
    <property type="project" value="GOC"/>
</dbReference>
<dbReference type="Proteomes" id="UP000784294">
    <property type="component" value="Unassembled WGS sequence"/>
</dbReference>
<comment type="subcellular location">
    <subcellularLocation>
        <location evidence="1">Endoplasmic reticulum</location>
    </subcellularLocation>
</comment>
<evidence type="ECO:0000256" key="1">
    <source>
        <dbReference type="ARBA" id="ARBA00004240"/>
    </source>
</evidence>